<dbReference type="Proteomes" id="UP000092993">
    <property type="component" value="Unassembled WGS sequence"/>
</dbReference>
<sequence>MLNDKIFFRARTISACGRAFALSGALCTYHILGAEKRCPTQRPEFQRRPIEPPLHKLREPTSAPPEDGARSSELEPMPHAHEVSVKTAPHMFGCTTCACLKLDSAFAGDANNVTIMPSLSSPNLFKK</sequence>
<dbReference type="EMBL" id="LUGG01000005">
    <property type="protein sequence ID" value="OBZ74666.1"/>
    <property type="molecule type" value="Genomic_DNA"/>
</dbReference>
<keyword evidence="3" id="KW-1185">Reference proteome</keyword>
<proteinExistence type="predicted"/>
<feature type="compositionally biased region" description="Basic and acidic residues" evidence="1">
    <location>
        <begin position="67"/>
        <end position="80"/>
    </location>
</feature>
<evidence type="ECO:0000313" key="2">
    <source>
        <dbReference type="EMBL" id="OBZ74666.1"/>
    </source>
</evidence>
<feature type="region of interest" description="Disordered" evidence="1">
    <location>
        <begin position="40"/>
        <end position="80"/>
    </location>
</feature>
<protein>
    <submittedName>
        <fullName evidence="2">Uncharacterized protein</fullName>
    </submittedName>
</protein>
<dbReference type="AlphaFoldDB" id="A0A1C7ME42"/>
<comment type="caution">
    <text evidence="2">The sequence shown here is derived from an EMBL/GenBank/DDBJ whole genome shotgun (WGS) entry which is preliminary data.</text>
</comment>
<feature type="compositionally biased region" description="Basic and acidic residues" evidence="1">
    <location>
        <begin position="40"/>
        <end position="59"/>
    </location>
</feature>
<organism evidence="2 3">
    <name type="scientific">Grifola frondosa</name>
    <name type="common">Maitake</name>
    <name type="synonym">Polyporus frondosus</name>
    <dbReference type="NCBI Taxonomy" id="5627"/>
    <lineage>
        <taxon>Eukaryota</taxon>
        <taxon>Fungi</taxon>
        <taxon>Dikarya</taxon>
        <taxon>Basidiomycota</taxon>
        <taxon>Agaricomycotina</taxon>
        <taxon>Agaricomycetes</taxon>
        <taxon>Polyporales</taxon>
        <taxon>Grifolaceae</taxon>
        <taxon>Grifola</taxon>
    </lineage>
</organism>
<evidence type="ECO:0000313" key="3">
    <source>
        <dbReference type="Proteomes" id="UP000092993"/>
    </source>
</evidence>
<reference evidence="2 3" key="1">
    <citation type="submission" date="2016-03" db="EMBL/GenBank/DDBJ databases">
        <title>Whole genome sequencing of Grifola frondosa 9006-11.</title>
        <authorList>
            <person name="Min B."/>
            <person name="Park H."/>
            <person name="Kim J.-G."/>
            <person name="Cho H."/>
            <person name="Oh Y.-L."/>
            <person name="Kong W.-S."/>
            <person name="Choi I.-G."/>
        </authorList>
    </citation>
    <scope>NUCLEOTIDE SEQUENCE [LARGE SCALE GENOMIC DNA]</scope>
    <source>
        <strain evidence="2 3">9006-11</strain>
    </source>
</reference>
<accession>A0A1C7ME42</accession>
<gene>
    <name evidence="2" type="ORF">A0H81_05050</name>
</gene>
<evidence type="ECO:0000256" key="1">
    <source>
        <dbReference type="SAM" id="MobiDB-lite"/>
    </source>
</evidence>
<name>A0A1C7ME42_GRIFR</name>